<feature type="domain" description="HTH luxR-type" evidence="2">
    <location>
        <begin position="485"/>
        <end position="542"/>
    </location>
</feature>
<gene>
    <name evidence="3" type="ORF">C7H52_01760</name>
</gene>
<dbReference type="Proteomes" id="UP000238426">
    <property type="component" value="Unassembled WGS sequence"/>
</dbReference>
<dbReference type="RefSeq" id="WP_106462165.1">
    <property type="nucleotide sequence ID" value="NZ_PXOQ01000007.1"/>
</dbReference>
<keyword evidence="1" id="KW-0472">Membrane</keyword>
<proteinExistence type="predicted"/>
<protein>
    <recommendedName>
        <fullName evidence="2">HTH luxR-type domain-containing protein</fullName>
    </recommendedName>
</protein>
<dbReference type="Gene3D" id="1.25.40.10">
    <property type="entry name" value="Tetratricopeptide repeat domain"/>
    <property type="match status" value="2"/>
</dbReference>
<name>A0A2T1NC55_9FLAO</name>
<keyword evidence="1" id="KW-1133">Transmembrane helix</keyword>
<evidence type="ECO:0000256" key="1">
    <source>
        <dbReference type="SAM" id="Phobius"/>
    </source>
</evidence>
<dbReference type="Gene3D" id="1.10.10.10">
    <property type="entry name" value="Winged helix-like DNA-binding domain superfamily/Winged helix DNA-binding domain"/>
    <property type="match status" value="1"/>
</dbReference>
<dbReference type="InterPro" id="IPR016032">
    <property type="entry name" value="Sig_transdc_resp-reg_C-effctor"/>
</dbReference>
<accession>A0A2T1NC55</accession>
<dbReference type="SUPFAM" id="SSF46894">
    <property type="entry name" value="C-terminal effector domain of the bipartite response regulators"/>
    <property type="match status" value="1"/>
</dbReference>
<feature type="transmembrane region" description="Helical" evidence="1">
    <location>
        <begin position="361"/>
        <end position="381"/>
    </location>
</feature>
<keyword evidence="4" id="KW-1185">Reference proteome</keyword>
<evidence type="ECO:0000313" key="3">
    <source>
        <dbReference type="EMBL" id="PSG90022.1"/>
    </source>
</evidence>
<dbReference type="GO" id="GO:0003677">
    <property type="term" value="F:DNA binding"/>
    <property type="evidence" value="ECO:0007669"/>
    <property type="project" value="InterPro"/>
</dbReference>
<dbReference type="InterPro" id="IPR000792">
    <property type="entry name" value="Tscrpt_reg_LuxR_C"/>
</dbReference>
<dbReference type="InterPro" id="IPR036388">
    <property type="entry name" value="WH-like_DNA-bd_sf"/>
</dbReference>
<dbReference type="EMBL" id="PXOQ01000007">
    <property type="protein sequence ID" value="PSG90022.1"/>
    <property type="molecule type" value="Genomic_DNA"/>
</dbReference>
<comment type="caution">
    <text evidence="3">The sequence shown here is derived from an EMBL/GenBank/DDBJ whole genome shotgun (WGS) entry which is preliminary data.</text>
</comment>
<dbReference type="GO" id="GO:0006355">
    <property type="term" value="P:regulation of DNA-templated transcription"/>
    <property type="evidence" value="ECO:0007669"/>
    <property type="project" value="InterPro"/>
</dbReference>
<evidence type="ECO:0000313" key="4">
    <source>
        <dbReference type="Proteomes" id="UP000238426"/>
    </source>
</evidence>
<dbReference type="InterPro" id="IPR011990">
    <property type="entry name" value="TPR-like_helical_dom_sf"/>
</dbReference>
<keyword evidence="1" id="KW-0812">Transmembrane</keyword>
<dbReference type="SMART" id="SM00421">
    <property type="entry name" value="HTH_LUXR"/>
    <property type="match status" value="1"/>
</dbReference>
<sequence>MIFRYLFFIFLFFFKISYSQDRYNNVEAYTKALRKYHTNPLYFKNTVDSVLNLVNDSLKFSPNSRLKKSKPELLDFSAYLNRKSINYQESLEKLNESIKIQQEISDEFWLSRTYRSISGIWFSQDAFDKADFFFKLAAENANSQKNIEELLKLKSFKMYQESNRILKLKDETKIDSINKVSISIYEDVVEEALNHKLYSIAASAYDELARVYRYFKNLKQSESYLKKAKQYYALDSNLIGLEKVQYAYSKLYRKLGQYKQSKIFLDESINFVKLLGDSTKLKMRYLSQVHLAEAQKNYKNAYEYYIKYKRLNDDIVAKENYQNMADLSARLEFENKLAQEKIRLENDLNLEILDSKSKTRLYTWLTILISFFLLILSYFIFRQKELKSKNIAQKKIIENSKLKEDLNNKTIKVSELLAETLSQITQKETLIETIKNTDELSSNKNVKSLITNLKAEDKQSKTYQNIKSDNFKIYSDFSKFLRNKYNDLTVTDVEILIYLAQDLKDKEIAQLRNTTPESVRKSRYRISKKLNLNKTANLKDFVLETYKSLKTNS</sequence>
<dbReference type="OrthoDB" id="1090267at2"/>
<dbReference type="AlphaFoldDB" id="A0A2T1NC55"/>
<organism evidence="3 4">
    <name type="scientific">Aurantibacter aestuarii</name>
    <dbReference type="NCBI Taxonomy" id="1266046"/>
    <lineage>
        <taxon>Bacteria</taxon>
        <taxon>Pseudomonadati</taxon>
        <taxon>Bacteroidota</taxon>
        <taxon>Flavobacteriia</taxon>
        <taxon>Flavobacteriales</taxon>
        <taxon>Flavobacteriaceae</taxon>
        <taxon>Aurantibacter</taxon>
    </lineage>
</organism>
<evidence type="ECO:0000259" key="2">
    <source>
        <dbReference type="SMART" id="SM00421"/>
    </source>
</evidence>
<dbReference type="SUPFAM" id="SSF48452">
    <property type="entry name" value="TPR-like"/>
    <property type="match status" value="1"/>
</dbReference>
<reference evidence="3 4" key="1">
    <citation type="submission" date="2018-03" db="EMBL/GenBank/DDBJ databases">
        <title>Mesoflavibacter sp. HG37 and Mesoflavibacter sp. HG96 sp.nov., two marine bacteria isolated from seawater of Western Pacific Ocean.</title>
        <authorList>
            <person name="Cheng H."/>
            <person name="Wu Y.-H."/>
            <person name="Guo L.-L."/>
            <person name="Xu X.-W."/>
        </authorList>
    </citation>
    <scope>NUCLEOTIDE SEQUENCE [LARGE SCALE GENOMIC DNA]</scope>
    <source>
        <strain evidence="3 4">KCTC 32269</strain>
    </source>
</reference>